<feature type="compositionally biased region" description="Basic residues" evidence="1">
    <location>
        <begin position="138"/>
        <end position="152"/>
    </location>
</feature>
<keyword evidence="2" id="KW-0378">Hydrolase</keyword>
<keyword evidence="3" id="KW-1185">Reference proteome</keyword>
<evidence type="ECO:0000313" key="3">
    <source>
        <dbReference type="Proteomes" id="UP001174909"/>
    </source>
</evidence>
<accession>A0AA35XEQ6</accession>
<feature type="compositionally biased region" description="Acidic residues" evidence="1">
    <location>
        <begin position="191"/>
        <end position="201"/>
    </location>
</feature>
<dbReference type="SUPFAM" id="SSF54001">
    <property type="entry name" value="Cysteine proteinases"/>
    <property type="match status" value="1"/>
</dbReference>
<sequence>MRRGILAVFKVSSGKKAALSHLSQSDKDTIKKFGNAVYREPTYVDEVFGGVLVSTISCAECRNCSTIHENYLDLSLPVPRDETSRGGEGSHWSRGHRQGKAQKSSEQPVEADIHQRDVGVKRGEEVVEGSKAAPPSKHQMKKAKKKTRKGGKVKQSFQDLQNMLNEADEKRDGGEREGGERGEGGDREGGEMEGGEMDEGEGEKREETKDEGEVGEEGGGEGVRSKAQEPTADEVEPAETSEEP</sequence>
<feature type="compositionally biased region" description="Polar residues" evidence="1">
    <location>
        <begin position="155"/>
        <end position="164"/>
    </location>
</feature>
<feature type="compositionally biased region" description="Basic and acidic residues" evidence="1">
    <location>
        <begin position="202"/>
        <end position="212"/>
    </location>
</feature>
<dbReference type="Proteomes" id="UP001174909">
    <property type="component" value="Unassembled WGS sequence"/>
</dbReference>
<dbReference type="Gene3D" id="3.90.70.10">
    <property type="entry name" value="Cysteine proteinases"/>
    <property type="match status" value="1"/>
</dbReference>
<feature type="compositionally biased region" description="Basic and acidic residues" evidence="1">
    <location>
        <begin position="111"/>
        <end position="125"/>
    </location>
</feature>
<evidence type="ECO:0000256" key="1">
    <source>
        <dbReference type="SAM" id="MobiDB-lite"/>
    </source>
</evidence>
<evidence type="ECO:0000313" key="2">
    <source>
        <dbReference type="EMBL" id="CAI8048685.1"/>
    </source>
</evidence>
<gene>
    <name evidence="2" type="ORF">GBAR_LOCUS26842</name>
</gene>
<feature type="compositionally biased region" description="Basic and acidic residues" evidence="1">
    <location>
        <begin position="167"/>
        <end position="190"/>
    </location>
</feature>
<feature type="region of interest" description="Disordered" evidence="1">
    <location>
        <begin position="77"/>
        <end position="244"/>
    </location>
</feature>
<proteinExistence type="predicted"/>
<dbReference type="AlphaFoldDB" id="A0AA35XEQ6"/>
<dbReference type="GO" id="GO:0016787">
    <property type="term" value="F:hydrolase activity"/>
    <property type="evidence" value="ECO:0007669"/>
    <property type="project" value="UniProtKB-KW"/>
</dbReference>
<dbReference type="InterPro" id="IPR038765">
    <property type="entry name" value="Papain-like_cys_pep_sf"/>
</dbReference>
<feature type="non-terminal residue" evidence="2">
    <location>
        <position position="1"/>
    </location>
</feature>
<comment type="caution">
    <text evidence="2">The sequence shown here is derived from an EMBL/GenBank/DDBJ whole genome shotgun (WGS) entry which is preliminary data.</text>
</comment>
<protein>
    <submittedName>
        <fullName evidence="2">Ubiquitin carboxyl-terminal hydrolase 16</fullName>
    </submittedName>
</protein>
<feature type="compositionally biased region" description="Acidic residues" evidence="1">
    <location>
        <begin position="231"/>
        <end position="244"/>
    </location>
</feature>
<organism evidence="2 3">
    <name type="scientific">Geodia barretti</name>
    <name type="common">Barrett's horny sponge</name>
    <dbReference type="NCBI Taxonomy" id="519541"/>
    <lineage>
        <taxon>Eukaryota</taxon>
        <taxon>Metazoa</taxon>
        <taxon>Porifera</taxon>
        <taxon>Demospongiae</taxon>
        <taxon>Heteroscleromorpha</taxon>
        <taxon>Tetractinellida</taxon>
        <taxon>Astrophorina</taxon>
        <taxon>Geodiidae</taxon>
        <taxon>Geodia</taxon>
    </lineage>
</organism>
<reference evidence="2" key="1">
    <citation type="submission" date="2023-03" db="EMBL/GenBank/DDBJ databases">
        <authorList>
            <person name="Steffen K."/>
            <person name="Cardenas P."/>
        </authorList>
    </citation>
    <scope>NUCLEOTIDE SEQUENCE</scope>
</reference>
<dbReference type="EMBL" id="CASHTH010003741">
    <property type="protein sequence ID" value="CAI8048685.1"/>
    <property type="molecule type" value="Genomic_DNA"/>
</dbReference>
<name>A0AA35XEQ6_GEOBA</name>